<evidence type="ECO:0000313" key="3">
    <source>
        <dbReference type="Proteomes" id="UP000009022"/>
    </source>
</evidence>
<dbReference type="eggNOG" id="KOG2998">
    <property type="taxonomic scope" value="Eukaryota"/>
</dbReference>
<gene>
    <name evidence="2" type="ORF">TRIADDRAFT_28208</name>
</gene>
<dbReference type="InterPro" id="IPR050868">
    <property type="entry name" value="ELMO_domain-containing"/>
</dbReference>
<proteinExistence type="predicted"/>
<dbReference type="AlphaFoldDB" id="B3S2W6"/>
<reference evidence="2 3" key="1">
    <citation type="journal article" date="2008" name="Nature">
        <title>The Trichoplax genome and the nature of placozoans.</title>
        <authorList>
            <person name="Srivastava M."/>
            <person name="Begovic E."/>
            <person name="Chapman J."/>
            <person name="Putnam N.H."/>
            <person name="Hellsten U."/>
            <person name="Kawashima T."/>
            <person name="Kuo A."/>
            <person name="Mitros T."/>
            <person name="Salamov A."/>
            <person name="Carpenter M.L."/>
            <person name="Signorovitch A.Y."/>
            <person name="Moreno M.A."/>
            <person name="Kamm K."/>
            <person name="Grimwood J."/>
            <person name="Schmutz J."/>
            <person name="Shapiro H."/>
            <person name="Grigoriev I.V."/>
            <person name="Buss L.W."/>
            <person name="Schierwater B."/>
            <person name="Dellaporta S.L."/>
            <person name="Rokhsar D.S."/>
        </authorList>
    </citation>
    <scope>NUCLEOTIDE SEQUENCE [LARGE SCALE GENOMIC DNA]</scope>
    <source>
        <strain evidence="2 3">Grell-BS-1999</strain>
    </source>
</reference>
<name>B3S2W6_TRIAD</name>
<evidence type="ECO:0000313" key="2">
    <source>
        <dbReference type="EMBL" id="EDV22691.1"/>
    </source>
</evidence>
<dbReference type="HOGENOM" id="CLU_060970_1_1_1"/>
<dbReference type="EMBL" id="DS985248">
    <property type="protein sequence ID" value="EDV22691.1"/>
    <property type="molecule type" value="Genomic_DNA"/>
</dbReference>
<dbReference type="Proteomes" id="UP000009022">
    <property type="component" value="Unassembled WGS sequence"/>
</dbReference>
<evidence type="ECO:0000259" key="1">
    <source>
        <dbReference type="PROSITE" id="PS51335"/>
    </source>
</evidence>
<dbReference type="InterPro" id="IPR006816">
    <property type="entry name" value="ELMO_dom"/>
</dbReference>
<dbReference type="KEGG" id="tad:TRIADDRAFT_28208"/>
<dbReference type="PANTHER" id="PTHR12771:SF2">
    <property type="entry name" value="ELMO DOMAIN-CONTAINING PROTEIN 3"/>
    <property type="match status" value="1"/>
</dbReference>
<protein>
    <recommendedName>
        <fullName evidence="1">ELMO domain-containing protein</fullName>
    </recommendedName>
</protein>
<dbReference type="RefSeq" id="XP_002114557.1">
    <property type="nucleotide sequence ID" value="XM_002114521.1"/>
</dbReference>
<dbReference type="Pfam" id="PF04727">
    <property type="entry name" value="ELMO_CED12"/>
    <property type="match status" value="1"/>
</dbReference>
<dbReference type="STRING" id="10228.B3S2W6"/>
<dbReference type="InParanoid" id="B3S2W6"/>
<feature type="domain" description="ELMO" evidence="1">
    <location>
        <begin position="50"/>
        <end position="199"/>
    </location>
</feature>
<feature type="non-terminal residue" evidence="2">
    <location>
        <position position="1"/>
    </location>
</feature>
<dbReference type="PROSITE" id="PS51335">
    <property type="entry name" value="ELMO"/>
    <property type="match status" value="1"/>
</dbReference>
<dbReference type="OMA" id="FCAMSIN"/>
<dbReference type="PhylomeDB" id="B3S2W6"/>
<organism evidence="2 3">
    <name type="scientific">Trichoplax adhaerens</name>
    <name type="common">Trichoplax reptans</name>
    <dbReference type="NCBI Taxonomy" id="10228"/>
    <lineage>
        <taxon>Eukaryota</taxon>
        <taxon>Metazoa</taxon>
        <taxon>Placozoa</taxon>
        <taxon>Uniplacotomia</taxon>
        <taxon>Trichoplacea</taxon>
        <taxon>Trichoplacidae</taxon>
        <taxon>Trichoplax</taxon>
    </lineage>
</organism>
<dbReference type="CTD" id="6755940"/>
<sequence>KNIKSTIPRGGFASILRSVVGPPKLSKHLHEERDFVFILAQWPFDNEMPEHFWILQTIYKKLTNVSHNCQRYGNHWQDIGFQGSDPSTDLRGCGFLGLLTTLYFVTNPELGRLTKDIYRLSQHETQNFPFCAMSINMSRVAMHALREEMLTRECNRNGNVINVFCEFYAAVFYYMYQLWKKQKKTIADAGFLINGKYCL</sequence>
<accession>B3S2W6</accession>
<dbReference type="OrthoDB" id="266227at2759"/>
<dbReference type="PANTHER" id="PTHR12771">
    <property type="entry name" value="ENGULFMENT AND CELL MOTILITY"/>
    <property type="match status" value="1"/>
</dbReference>
<dbReference type="GeneID" id="6755940"/>
<dbReference type="FunCoup" id="B3S2W6">
    <property type="interactions" value="890"/>
</dbReference>
<keyword evidence="3" id="KW-1185">Reference proteome</keyword>